<dbReference type="AlphaFoldDB" id="A0A067M8A2"/>
<feature type="compositionally biased region" description="Low complexity" evidence="1">
    <location>
        <begin position="169"/>
        <end position="191"/>
    </location>
</feature>
<gene>
    <name evidence="2" type="ORF">BOTBODRAFT_34860</name>
</gene>
<sequence length="392" mass="44656">MGKKRNRASKQEEEEEDVVYLAVFDAYGRPESQYVALHKDSPQSRNAKTDICQWLTCAGLEIWALYTKTTENCIIVQVKRTEKVESVLGGHKWSNFLKNRQYPGWDTKVSKIFECTLQTSRAVTRQHMFEQSDWLPDSSDTHFHFAKPYPSPDRTVLPPPTLLGKISFARPLPKPAQAAPQPAPTEEQGAQNNSLAGLPSTSPDKSPTRQKTTDPRKRIEPAVKAESIPQPIVPKQDPYELELAAQNFLFGEERKPVIKQETPTVKEEPDAIYERLQSALRTFEQPTPGAQDSVVRKELEQELAREFAQFQAINPDYNRIVVPKRESTAELGNGREQSDAEIQAELRAQFAAFTKHNPDYIPVEVKKEEVKEEEDETPAKRVKLEHEDSYLF</sequence>
<dbReference type="InParanoid" id="A0A067M8A2"/>
<evidence type="ECO:0000313" key="2">
    <source>
        <dbReference type="EMBL" id="KDQ12008.1"/>
    </source>
</evidence>
<feature type="compositionally biased region" description="Basic and acidic residues" evidence="1">
    <location>
        <begin position="377"/>
        <end position="392"/>
    </location>
</feature>
<proteinExistence type="predicted"/>
<evidence type="ECO:0000313" key="3">
    <source>
        <dbReference type="Proteomes" id="UP000027195"/>
    </source>
</evidence>
<feature type="compositionally biased region" description="Basic and acidic residues" evidence="1">
    <location>
        <begin position="211"/>
        <end position="223"/>
    </location>
</feature>
<keyword evidence="3" id="KW-1185">Reference proteome</keyword>
<feature type="region of interest" description="Disordered" evidence="1">
    <location>
        <begin position="364"/>
        <end position="392"/>
    </location>
</feature>
<reference evidence="3" key="1">
    <citation type="journal article" date="2014" name="Proc. Natl. Acad. Sci. U.S.A.">
        <title>Extensive sampling of basidiomycete genomes demonstrates inadequacy of the white-rot/brown-rot paradigm for wood decay fungi.</title>
        <authorList>
            <person name="Riley R."/>
            <person name="Salamov A.A."/>
            <person name="Brown D.W."/>
            <person name="Nagy L.G."/>
            <person name="Floudas D."/>
            <person name="Held B.W."/>
            <person name="Levasseur A."/>
            <person name="Lombard V."/>
            <person name="Morin E."/>
            <person name="Otillar R."/>
            <person name="Lindquist E.A."/>
            <person name="Sun H."/>
            <person name="LaButti K.M."/>
            <person name="Schmutz J."/>
            <person name="Jabbour D."/>
            <person name="Luo H."/>
            <person name="Baker S.E."/>
            <person name="Pisabarro A.G."/>
            <person name="Walton J.D."/>
            <person name="Blanchette R.A."/>
            <person name="Henrissat B."/>
            <person name="Martin F."/>
            <person name="Cullen D."/>
            <person name="Hibbett D.S."/>
            <person name="Grigoriev I.V."/>
        </authorList>
    </citation>
    <scope>NUCLEOTIDE SEQUENCE [LARGE SCALE GENOMIC DNA]</scope>
    <source>
        <strain evidence="3">FD-172 SS1</strain>
    </source>
</reference>
<name>A0A067M8A2_BOTB1</name>
<accession>A0A067M8A2</accession>
<dbReference type="OrthoDB" id="3254141at2759"/>
<organism evidence="2 3">
    <name type="scientific">Botryobasidium botryosum (strain FD-172 SS1)</name>
    <dbReference type="NCBI Taxonomy" id="930990"/>
    <lineage>
        <taxon>Eukaryota</taxon>
        <taxon>Fungi</taxon>
        <taxon>Dikarya</taxon>
        <taxon>Basidiomycota</taxon>
        <taxon>Agaricomycotina</taxon>
        <taxon>Agaricomycetes</taxon>
        <taxon>Cantharellales</taxon>
        <taxon>Botryobasidiaceae</taxon>
        <taxon>Botryobasidium</taxon>
    </lineage>
</organism>
<dbReference type="Proteomes" id="UP000027195">
    <property type="component" value="Unassembled WGS sequence"/>
</dbReference>
<feature type="region of interest" description="Disordered" evidence="1">
    <location>
        <begin position="145"/>
        <end position="238"/>
    </location>
</feature>
<dbReference type="HOGENOM" id="CLU_703964_0_0_1"/>
<protein>
    <submittedName>
        <fullName evidence="2">Uncharacterized protein</fullName>
    </submittedName>
</protein>
<evidence type="ECO:0000256" key="1">
    <source>
        <dbReference type="SAM" id="MobiDB-lite"/>
    </source>
</evidence>
<dbReference type="EMBL" id="KL198053">
    <property type="protein sequence ID" value="KDQ12008.1"/>
    <property type="molecule type" value="Genomic_DNA"/>
</dbReference>
<feature type="compositionally biased region" description="Polar residues" evidence="1">
    <location>
        <begin position="192"/>
        <end position="205"/>
    </location>
</feature>